<dbReference type="InterPro" id="IPR043984">
    <property type="entry name" value="DUF5742"/>
</dbReference>
<dbReference type="Pfam" id="PF19013">
    <property type="entry name" value="DUF5742"/>
    <property type="match status" value="1"/>
</dbReference>
<feature type="compositionally biased region" description="Basic and acidic residues" evidence="1">
    <location>
        <begin position="438"/>
        <end position="461"/>
    </location>
</feature>
<reference evidence="3 4" key="1">
    <citation type="submission" date="2024-11" db="EMBL/GenBank/DDBJ databases">
        <title>Adaptive evolution of stress response genes in parasites aligns with host niche diversity.</title>
        <authorList>
            <person name="Hahn C."/>
            <person name="Resl P."/>
        </authorList>
    </citation>
    <scope>NUCLEOTIDE SEQUENCE [LARGE SCALE GENOMIC DNA]</scope>
    <source>
        <strain evidence="3">EGGRZ-B1_66</strain>
        <tissue evidence="3">Body</tissue>
    </source>
</reference>
<accession>A0ABD2QFZ8</accession>
<evidence type="ECO:0000259" key="2">
    <source>
        <dbReference type="Pfam" id="PF19013"/>
    </source>
</evidence>
<protein>
    <recommendedName>
        <fullName evidence="2">DUF5742 domain-containing protein</fullName>
    </recommendedName>
</protein>
<feature type="compositionally biased region" description="Polar residues" evidence="1">
    <location>
        <begin position="470"/>
        <end position="482"/>
    </location>
</feature>
<organism evidence="3 4">
    <name type="scientific">Cichlidogyrus casuarinus</name>
    <dbReference type="NCBI Taxonomy" id="1844966"/>
    <lineage>
        <taxon>Eukaryota</taxon>
        <taxon>Metazoa</taxon>
        <taxon>Spiralia</taxon>
        <taxon>Lophotrochozoa</taxon>
        <taxon>Platyhelminthes</taxon>
        <taxon>Monogenea</taxon>
        <taxon>Monopisthocotylea</taxon>
        <taxon>Dactylogyridea</taxon>
        <taxon>Ancyrocephalidae</taxon>
        <taxon>Cichlidogyrus</taxon>
    </lineage>
</organism>
<feature type="region of interest" description="Disordered" evidence="1">
    <location>
        <begin position="438"/>
        <end position="501"/>
    </location>
</feature>
<keyword evidence="4" id="KW-1185">Reference proteome</keyword>
<gene>
    <name evidence="3" type="ORF">Ciccas_002910</name>
</gene>
<name>A0ABD2QFZ8_9PLAT</name>
<feature type="domain" description="DUF5742" evidence="2">
    <location>
        <begin position="136"/>
        <end position="243"/>
    </location>
</feature>
<evidence type="ECO:0000313" key="4">
    <source>
        <dbReference type="Proteomes" id="UP001626550"/>
    </source>
</evidence>
<evidence type="ECO:0000256" key="1">
    <source>
        <dbReference type="SAM" id="MobiDB-lite"/>
    </source>
</evidence>
<evidence type="ECO:0000313" key="3">
    <source>
        <dbReference type="EMBL" id="KAL3318439.1"/>
    </source>
</evidence>
<dbReference type="EMBL" id="JBJKFK010000244">
    <property type="protein sequence ID" value="KAL3318439.1"/>
    <property type="molecule type" value="Genomic_DNA"/>
</dbReference>
<dbReference type="Proteomes" id="UP001626550">
    <property type="component" value="Unassembled WGS sequence"/>
</dbReference>
<proteinExistence type="predicted"/>
<dbReference type="AlphaFoldDB" id="A0ABD2QFZ8"/>
<comment type="caution">
    <text evidence="3">The sequence shown here is derived from an EMBL/GenBank/DDBJ whole genome shotgun (WGS) entry which is preliminary data.</text>
</comment>
<sequence length="501" mass="57956">MLTVLNNNFEGLNLSRHYVEQLAQTYISLFFHRERFQNQDFVIEFQHEVIFQISVAFEHIFNASNLSSTSFKDVIHETRAQRPHFSSLIVLKNDAINLQYKRIEFLINLLRIAFLNGTLQSIPVKLPLLCSLFVSIFSVPLSSHKISGNFYTLLSLVVHFYCFLFQCFQGKLLPFLKKVLTIITFQLEWIQQNPDVTAIAVPLRQSLYRLASYSIRHSAGASLCKFSEFMSRIMDQIMVDLESNCVATFFPALTLLDDIFCKFRCFSHRLYSNDDADGEHSKLTIRALSKGKLLFRKILTNSRENELYMHPIFLKLSLQIIQHSAIPSSHLYKNFATQLLDSEHEEIRSKALETLHYVDGAEIFDQTPEIQINAEPVKMLTNKCVQTDSPQIQFERQECPKQTLEKAVISDEVPRNIEHKESPKQTLERVAISEKVQKHIEQKETPKRPKKETEKQKELPPKKKPRRVNSIEQSVNATQPENQGDEMAISDVIASFNPEFL</sequence>